<evidence type="ECO:0000313" key="2">
    <source>
        <dbReference type="EnsemblMetazoa" id="XP_008179320.1"/>
    </source>
</evidence>
<reference evidence="2" key="2">
    <citation type="submission" date="2022-06" db="UniProtKB">
        <authorList>
            <consortium name="EnsemblMetazoa"/>
        </authorList>
    </citation>
    <scope>IDENTIFICATION</scope>
</reference>
<sequence>MGNSIKRSAEEVLGHEPRIKRKPWFNEQCKEAIADRDKARLRVVQDPTEENKRRLAIRQREAKRIIRTNKRIWKKEKMKEIEDNRKNKTRIFFEKANEVRRSFKPRHTMIRMEDGALLTENDKIAKAFKNIRLEWAGHVWRSGGPIGLATGWKPDTRRPRGRPRQRWKDRITKDASRLGVNDGKEIAQDRDRWRQVVAAAMDLNGP</sequence>
<protein>
    <submittedName>
        <fullName evidence="2">Uncharacterized protein</fullName>
    </submittedName>
</protein>
<dbReference type="RefSeq" id="XP_008179320.1">
    <property type="nucleotide sequence ID" value="XM_008181098.1"/>
</dbReference>
<evidence type="ECO:0000313" key="3">
    <source>
        <dbReference type="Proteomes" id="UP000007819"/>
    </source>
</evidence>
<dbReference type="EnsemblMetazoa" id="XM_008181098.1">
    <property type="protein sequence ID" value="XP_008179320.1"/>
    <property type="gene ID" value="LOC103308157"/>
</dbReference>
<dbReference type="GeneID" id="103308157"/>
<accession>A0A8R1X0W4</accession>
<feature type="region of interest" description="Disordered" evidence="1">
    <location>
        <begin position="150"/>
        <end position="171"/>
    </location>
</feature>
<organism evidence="2 3">
    <name type="scientific">Acyrthosiphon pisum</name>
    <name type="common">Pea aphid</name>
    <dbReference type="NCBI Taxonomy" id="7029"/>
    <lineage>
        <taxon>Eukaryota</taxon>
        <taxon>Metazoa</taxon>
        <taxon>Ecdysozoa</taxon>
        <taxon>Arthropoda</taxon>
        <taxon>Hexapoda</taxon>
        <taxon>Insecta</taxon>
        <taxon>Pterygota</taxon>
        <taxon>Neoptera</taxon>
        <taxon>Paraneoptera</taxon>
        <taxon>Hemiptera</taxon>
        <taxon>Sternorrhyncha</taxon>
        <taxon>Aphidomorpha</taxon>
        <taxon>Aphidoidea</taxon>
        <taxon>Aphididae</taxon>
        <taxon>Macrosiphini</taxon>
        <taxon>Acyrthosiphon</taxon>
    </lineage>
</organism>
<dbReference type="Proteomes" id="UP000007819">
    <property type="component" value="Chromosome A2"/>
</dbReference>
<reference evidence="3" key="1">
    <citation type="submission" date="2010-06" db="EMBL/GenBank/DDBJ databases">
        <authorList>
            <person name="Jiang H."/>
            <person name="Abraham K."/>
            <person name="Ali S."/>
            <person name="Alsbrooks S.L."/>
            <person name="Anim B.N."/>
            <person name="Anosike U.S."/>
            <person name="Attaway T."/>
            <person name="Bandaranaike D.P."/>
            <person name="Battles P.K."/>
            <person name="Bell S.N."/>
            <person name="Bell A.V."/>
            <person name="Beltran B."/>
            <person name="Bickham C."/>
            <person name="Bustamante Y."/>
            <person name="Caleb T."/>
            <person name="Canada A."/>
            <person name="Cardenas V."/>
            <person name="Carter K."/>
            <person name="Chacko J."/>
            <person name="Chandrabose M.N."/>
            <person name="Chavez D."/>
            <person name="Chavez A."/>
            <person name="Chen L."/>
            <person name="Chu H.-S."/>
            <person name="Claassen K.J."/>
            <person name="Cockrell R."/>
            <person name="Collins M."/>
            <person name="Cooper J.A."/>
            <person name="Cree A."/>
            <person name="Curry S.M."/>
            <person name="Da Y."/>
            <person name="Dao M.D."/>
            <person name="Das B."/>
            <person name="Davila M.-L."/>
            <person name="Davy-Carroll L."/>
            <person name="Denson S."/>
            <person name="Dinh H."/>
            <person name="Ebong V.E."/>
            <person name="Edwards J.R."/>
            <person name="Egan A."/>
            <person name="El-Daye J."/>
            <person name="Escobedo L."/>
            <person name="Fernandez S."/>
            <person name="Fernando P.R."/>
            <person name="Flagg N."/>
            <person name="Forbes L.D."/>
            <person name="Fowler R.G."/>
            <person name="Fu Q."/>
            <person name="Gabisi R.A."/>
            <person name="Ganer J."/>
            <person name="Garbino Pronczuk A."/>
            <person name="Garcia R.M."/>
            <person name="Garner T."/>
            <person name="Garrett T.E."/>
            <person name="Gonzalez D.A."/>
            <person name="Hamid H."/>
            <person name="Hawkins E.S."/>
            <person name="Hirani K."/>
            <person name="Hogues M.E."/>
            <person name="Hollins B."/>
            <person name="Hsiao C.-H."/>
            <person name="Jabil R."/>
            <person name="James M.L."/>
            <person name="Jhangiani S.N."/>
            <person name="Johnson B."/>
            <person name="Johnson Q."/>
            <person name="Joshi V."/>
            <person name="Kalu J.B."/>
            <person name="Kam C."/>
            <person name="Kashfia A."/>
            <person name="Keebler J."/>
            <person name="Kisamo H."/>
            <person name="Kovar C.L."/>
            <person name="Lago L.A."/>
            <person name="Lai C.-Y."/>
            <person name="Laidlaw J."/>
            <person name="Lara F."/>
            <person name="Le T.-K."/>
            <person name="Lee S.L."/>
            <person name="Legall F.H."/>
            <person name="Lemon S.J."/>
            <person name="Lewis L.R."/>
            <person name="Li B."/>
            <person name="Liu Y."/>
            <person name="Liu Y.-S."/>
            <person name="Lopez J."/>
            <person name="Lozado R.J."/>
            <person name="Lu J."/>
            <person name="Madu R.C."/>
            <person name="Maheshwari M."/>
            <person name="Maheshwari R."/>
            <person name="Malloy K."/>
            <person name="Martinez E."/>
            <person name="Mathew T."/>
            <person name="Mercado I.C."/>
            <person name="Mercado C."/>
            <person name="Meyer B."/>
            <person name="Montgomery K."/>
            <person name="Morgan M.B."/>
            <person name="Munidasa M."/>
            <person name="Nazareth L.V."/>
            <person name="Nelson J."/>
            <person name="Ng B.M."/>
            <person name="Nguyen N.B."/>
            <person name="Nguyen P.Q."/>
            <person name="Nguyen T."/>
            <person name="Obregon M."/>
            <person name="Okwuonu G.O."/>
            <person name="Onwere C.G."/>
            <person name="Orozco G."/>
            <person name="Parra A."/>
            <person name="Patel S."/>
            <person name="Patil S."/>
            <person name="Perez A."/>
            <person name="Perez Y."/>
            <person name="Pham C."/>
            <person name="Primus E.L."/>
            <person name="Pu L.-L."/>
            <person name="Puazo M."/>
            <person name="Qin X."/>
            <person name="Quiroz J.B."/>
            <person name="Reese J."/>
            <person name="Richards S."/>
            <person name="Rives C.M."/>
            <person name="Robberts R."/>
            <person name="Ruiz S.J."/>
            <person name="Ruiz M.J."/>
            <person name="Santibanez J."/>
            <person name="Schneider B.W."/>
            <person name="Sisson I."/>
            <person name="Smith M."/>
            <person name="Sodergren E."/>
            <person name="Song X.-Z."/>
            <person name="Song B.B."/>
            <person name="Summersgill H."/>
            <person name="Thelus R."/>
            <person name="Thornton R.D."/>
            <person name="Trejos Z.Y."/>
            <person name="Usmani K."/>
            <person name="Vattathil S."/>
            <person name="Villasana D."/>
            <person name="Walker D.L."/>
            <person name="Wang S."/>
            <person name="Wang K."/>
            <person name="White C.S."/>
            <person name="Williams A.C."/>
            <person name="Williamson J."/>
            <person name="Wilson K."/>
            <person name="Woghiren I.O."/>
            <person name="Woodworth J.R."/>
            <person name="Worley K.C."/>
            <person name="Wright R.A."/>
            <person name="Wu W."/>
            <person name="Young L."/>
            <person name="Zhang L."/>
            <person name="Zhang J."/>
            <person name="Zhu Y."/>
            <person name="Muzny D.M."/>
            <person name="Weinstock G."/>
            <person name="Gibbs R.A."/>
        </authorList>
    </citation>
    <scope>NUCLEOTIDE SEQUENCE [LARGE SCALE GENOMIC DNA]</scope>
    <source>
        <strain evidence="3">LSR1</strain>
    </source>
</reference>
<evidence type="ECO:0000256" key="1">
    <source>
        <dbReference type="SAM" id="MobiDB-lite"/>
    </source>
</evidence>
<dbReference type="KEGG" id="api:103308157"/>
<dbReference type="AlphaFoldDB" id="A0A8R1X0W4"/>
<proteinExistence type="predicted"/>
<dbReference type="OrthoDB" id="6628261at2759"/>
<name>A0A8R1X0W4_ACYPI</name>
<keyword evidence="3" id="KW-1185">Reference proteome</keyword>